<evidence type="ECO:0000313" key="2">
    <source>
        <dbReference type="Proteomes" id="UP001148662"/>
    </source>
</evidence>
<dbReference type="EMBL" id="JANHOG010000299">
    <property type="protein sequence ID" value="KAJ3555782.1"/>
    <property type="molecule type" value="Genomic_DNA"/>
</dbReference>
<dbReference type="Proteomes" id="UP001148662">
    <property type="component" value="Unassembled WGS sequence"/>
</dbReference>
<accession>A0ACC1T8H3</accession>
<keyword evidence="2" id="KW-1185">Reference proteome</keyword>
<reference evidence="1" key="1">
    <citation type="submission" date="2022-07" db="EMBL/GenBank/DDBJ databases">
        <title>Genome Sequence of Phlebia brevispora.</title>
        <authorList>
            <person name="Buettner E."/>
        </authorList>
    </citation>
    <scope>NUCLEOTIDE SEQUENCE</scope>
    <source>
        <strain evidence="1">MPL23</strain>
    </source>
</reference>
<name>A0ACC1T8H3_9APHY</name>
<evidence type="ECO:0000313" key="1">
    <source>
        <dbReference type="EMBL" id="KAJ3555782.1"/>
    </source>
</evidence>
<sequence length="186" mass="20409">MKAADYLKTNIDTFSAANGHASSKYVVEQFLARAAEHGLQVTSLRVGQVCGSNITGAWNTTDWVPIIVKSSMAIGCMPELDGSRGTVDIQMPPTSRATYDVIQVFWCSGTRKRFQLGDPDVLLEFLHAINEASKLKGKAAVETDGFPFFQTSELEKDSGTARLLPPIDKSHATMWASYWKQDGYLA</sequence>
<proteinExistence type="predicted"/>
<protein>
    <submittedName>
        <fullName evidence="1">Uncharacterized protein</fullName>
    </submittedName>
</protein>
<comment type="caution">
    <text evidence="1">The sequence shown here is derived from an EMBL/GenBank/DDBJ whole genome shotgun (WGS) entry which is preliminary data.</text>
</comment>
<organism evidence="1 2">
    <name type="scientific">Phlebia brevispora</name>
    <dbReference type="NCBI Taxonomy" id="194682"/>
    <lineage>
        <taxon>Eukaryota</taxon>
        <taxon>Fungi</taxon>
        <taxon>Dikarya</taxon>
        <taxon>Basidiomycota</taxon>
        <taxon>Agaricomycotina</taxon>
        <taxon>Agaricomycetes</taxon>
        <taxon>Polyporales</taxon>
        <taxon>Meruliaceae</taxon>
        <taxon>Phlebia</taxon>
    </lineage>
</organism>
<gene>
    <name evidence="1" type="ORF">NM688_g2386</name>
</gene>